<comment type="similarity">
    <text evidence="1">Belongs to the UPF0332 family.</text>
</comment>
<dbReference type="AlphaFoldDB" id="A0A9E7MBL9"/>
<protein>
    <submittedName>
        <fullName evidence="3">HEPN domain-containing protein</fullName>
    </submittedName>
</protein>
<evidence type="ECO:0000313" key="4">
    <source>
        <dbReference type="Proteomes" id="UP001056425"/>
    </source>
</evidence>
<dbReference type="Proteomes" id="UP001056425">
    <property type="component" value="Chromosome"/>
</dbReference>
<keyword evidence="4" id="KW-1185">Reference proteome</keyword>
<dbReference type="PANTHER" id="PTHR36565:SF1">
    <property type="entry name" value="UPF0332 PROTEIN TM_1000"/>
    <property type="match status" value="1"/>
</dbReference>
<organism evidence="3 4">
    <name type="scientific">Thermococcus argininiproducens</name>
    <dbReference type="NCBI Taxonomy" id="2866384"/>
    <lineage>
        <taxon>Archaea</taxon>
        <taxon>Methanobacteriati</taxon>
        <taxon>Methanobacteriota</taxon>
        <taxon>Thermococci</taxon>
        <taxon>Thermococcales</taxon>
        <taxon>Thermococcaceae</taxon>
        <taxon>Thermococcus</taxon>
    </lineage>
</organism>
<evidence type="ECO:0000313" key="3">
    <source>
        <dbReference type="EMBL" id="USH00498.1"/>
    </source>
</evidence>
<dbReference type="Pfam" id="PF05168">
    <property type="entry name" value="HEPN"/>
    <property type="match status" value="1"/>
</dbReference>
<dbReference type="InterPro" id="IPR007842">
    <property type="entry name" value="HEPN_dom"/>
</dbReference>
<reference evidence="3 4" key="1">
    <citation type="submission" date="2021-08" db="EMBL/GenBank/DDBJ databases">
        <title>Thermococcus onnuriiensis IOH2.</title>
        <authorList>
            <person name="Park Y.-J."/>
        </authorList>
    </citation>
    <scope>NUCLEOTIDE SEQUENCE [LARGE SCALE GENOMIC DNA]</scope>
    <source>
        <strain evidence="3 4">IOH2</strain>
    </source>
</reference>
<dbReference type="Gene3D" id="1.20.120.330">
    <property type="entry name" value="Nucleotidyltransferases domain 2"/>
    <property type="match status" value="1"/>
</dbReference>
<dbReference type="InterPro" id="IPR052226">
    <property type="entry name" value="UPF0332_toxin"/>
</dbReference>
<dbReference type="GeneID" id="72777338"/>
<sequence>MNKFKALINKAEKSLKASQELLTKGFYDFAAARAYYTMFYCAEAILLTKNITVSKHSSLIALFGKELVKTGEVPYRLYTHLIMGFNLRHEADYEVMLEIPKERAKEIVKFSKEFIDFTKAYLAEKGFLEEI</sequence>
<dbReference type="RefSeq" id="WP_251949912.1">
    <property type="nucleotide sequence ID" value="NZ_CP080572.1"/>
</dbReference>
<accession>A0A9E7MBL9</accession>
<dbReference type="PANTHER" id="PTHR36565">
    <property type="entry name" value="UPF0332 PROTEIN TM_1000"/>
    <property type="match status" value="1"/>
</dbReference>
<dbReference type="KEGG" id="thei:K1720_03295"/>
<proteinExistence type="inferred from homology"/>
<gene>
    <name evidence="3" type="ORF">K1720_03295</name>
</gene>
<evidence type="ECO:0000256" key="1">
    <source>
        <dbReference type="ARBA" id="ARBA00038248"/>
    </source>
</evidence>
<evidence type="ECO:0000259" key="2">
    <source>
        <dbReference type="Pfam" id="PF05168"/>
    </source>
</evidence>
<dbReference type="EMBL" id="CP080572">
    <property type="protein sequence ID" value="USH00498.1"/>
    <property type="molecule type" value="Genomic_DNA"/>
</dbReference>
<feature type="domain" description="HEPN" evidence="2">
    <location>
        <begin position="5"/>
        <end position="119"/>
    </location>
</feature>
<name>A0A9E7MBL9_9EURY</name>